<organism evidence="1 2">
    <name type="scientific">Tritrichomonas musculus</name>
    <dbReference type="NCBI Taxonomy" id="1915356"/>
    <lineage>
        <taxon>Eukaryota</taxon>
        <taxon>Metamonada</taxon>
        <taxon>Parabasalia</taxon>
        <taxon>Tritrichomonadida</taxon>
        <taxon>Tritrichomonadidae</taxon>
        <taxon>Tritrichomonas</taxon>
    </lineage>
</organism>
<evidence type="ECO:0008006" key="3">
    <source>
        <dbReference type="Google" id="ProtNLM"/>
    </source>
</evidence>
<comment type="caution">
    <text evidence="1">The sequence shown here is derived from an EMBL/GenBank/DDBJ whole genome shotgun (WGS) entry which is preliminary data.</text>
</comment>
<accession>A0ABR2HI89</accession>
<proteinExistence type="predicted"/>
<dbReference type="Proteomes" id="UP001470230">
    <property type="component" value="Unassembled WGS sequence"/>
</dbReference>
<evidence type="ECO:0000313" key="1">
    <source>
        <dbReference type="EMBL" id="KAK8847939.1"/>
    </source>
</evidence>
<protein>
    <recommendedName>
        <fullName evidence="3">HECT domain-containing protein</fullName>
    </recommendedName>
</protein>
<dbReference type="EMBL" id="JAPFFF010000027">
    <property type="protein sequence ID" value="KAK8847939.1"/>
    <property type="molecule type" value="Genomic_DNA"/>
</dbReference>
<evidence type="ECO:0000313" key="2">
    <source>
        <dbReference type="Proteomes" id="UP001470230"/>
    </source>
</evidence>
<name>A0ABR2HI89_9EUKA</name>
<keyword evidence="2" id="KW-1185">Reference proteome</keyword>
<gene>
    <name evidence="1" type="ORF">M9Y10_018988</name>
</gene>
<sequence>MKSSIFNICKQTEDDISKLDLNTDIFKWFDPLLWIESNEKLFFMSIMDFSENNSTELYLILLKELLDRFTKISNANIQISCSKLQTPAIMTLILWEIIKHIQIKPTENSGLNEEISDLLTNVVVYDYSQIRYSDEYINLFKNLYKSVIKSTGFLGTSLIKKVFIKIDEMKTDLHKALNQLSITICSIDTFKYFLANSEKLFLSVNKQDKPAFYESYYEIISNFYINYPQIHQTFVVSGLDEASTLFISLAKQKIIEPQILPVLSSLLPLTYSNNKLSNDKTKKTIQPIFKSIQGFGSKKDPTIQRHYIEAFLELIEGSFYSNNSEDEPFISINKFIEKNIKEFENILLTNLSDSHPDKKLLSLVTRYASYDFIFNANAKNADRPRPIDSIIEKAVICQSWSYWERAIEFFIYIFNRWSQHPRYKKIIESFVSKSEKIFRITLDKTFQICKSCNGIINRVLDDDSCADFVQSLTQLFEYSTINFSVYSSFKLQYSEYSSTSMKIYFPYQTTVLYEDGIDLETFIKFLLGLIPMAFRVSSRTLMSTASCLRNIWTFNEKSVEGKDNKTILNHVYEIVKVFYEAIKSSMEHFFNGMTYYQIYPYLFYRFLHWSYSALKATLEKEDQNQNKSILMTVNYIQNFLNASLIIHAISSDQVTIQLANNCDRLIKEIIQLYNVDLFESGFISYTTRHEKIEGNVSLLTNITGEIFDLWLKFVKKQIDDVERALFTEKGSVKEAVISRAFLASSLQLTATSSSPSLAQNLSASNSNLSGNMTLSNSSMVISSNANSSTTLLSPKEVQIRKLISNQHLISSVTSFLCRFIEILKNDVFNKLINKINFSSQIGENDNSSENEDVLREFFSMCYSYINSLPSVDISFTTSFKTLNDDSIRIFIDLAKSRLLKKVQNFQYGRPYFWLNFIQICITLSSREKLTTNIIHFIIDDVIPIFFSIIEFNVFSNSFLAPLMNSMCDLISVFYKYIYNCKDCFDLTILYPKQRLTIYSILEICINFANSDQITFFEILQTALRTLSSLFENLDLNITSSNHHVDDISSEQRFYKDVIFFLSFFNICIQQTQNVDVITWVLKCMNYIIKNNPSSWPVYAYFADTSNQLFKALLIESLTITCGSIYHSQIDYESMMAPQKDKTILKSQREKMEVNYLLYSVKSKLEDSSYDNFELIKSFPYKELTKPFDILTRDNFSFFKTNQTNNLRFLESCISCVVFYNMHDNLFEEMTKQVKSHSFDSQNPVSLFFTCWILYSVRKWQLTPLINSVSLNEPNNFIDQFDPPPFFAYYIAKFAKLTSNSACKDMFLKCFLEPLIYCPLTYDVKKFISKSLAEKFISKLIELPEFDKLLSSLIEAQLIYPVIDNEHFPIDRSLVLSFISERPKAIDKLYGMIDQKSYDQIEEIKEDSAKCTAIQYINFLSVSDWIKDAGIINNCRVIYVLISNISVVAPNSIAADFFNHFSSSSDDKKLIFMVDLSFIPDKDSIFEAFLKISEQASDDFTSRIEKVYLVNPSMDTTQLLNEKLGNKIQLSWVNKYEIVSDITTVIPKDSKVYLPISLFSTIKEQKYSFNVKYQQEMALFSICDDSFVLSTHRSLFINNNILNRISFPISSIDSLKELNDNKGRFVTIQAHFASNGPKEYRIETDNSNSILFVYNLLRQRYNFGSSTRLVSHNATTTTTATASSFRVSNLASTASSSNLVTSNNNNRNSANNIEINFIKNSDSDKKLRDILLSISPSLQTQMLSYSIYQMSSPESIKALGFQMFQLFESAFNFDDEPSFHMTKSMPFDNENMINLSILFNMIEKKSVKLLENVAICVSFYLNSKTSSQSLQNLLPLFVRFINITNNKSSMCRVLTNILKTSRKQPNISILERFFFSKFTNDLAFDVTIPILIRASKGIKGREASRTEEFIDNVYIEIYLQSLMNVNPKIVCEIIEKNLSGSVSKRSFGNLFPTDKVLATIISLPFHSKEFLSNNLGLFFFCSLLEGIYDPPGVVTYTKKCYNMIFSLLVYIKGEGVPQMLSYMQNIMKMIENPRILKLSDLINSIDELLLLLDQNQHDTFRQLLTASTKEYNIRNWYIKGFAEAFFNKGSLESAVRFIKLMPDLYISPLYGFQKLAICYDTFEILIRNDKISQDKQIPLQLLWASLISSTHPNTRLRESSLQLLKTIMTYLYSKSDTKIVSEFIKEVISSRNDSEIFNSIVTEFEKLMDIDFNSSYSVSIISILVKGTCGMDMESRKNPNDFFKWCFKSFKSDMRTAVMFLLPLLIFQNSFYYTSTVYSVSTSAEISSFLSNSSISSSKILEWANASLESEQFKSIQEIIFYDFEQRSEDEKNWILCFLDRFFGESSCPYCVGVIADTLLYGVDHFGSILCRINRSIIEKCQSMIDILKSVDGVEKLSTIIAAFVDASNKSSVTQTEIAKDIYKRADKEKISELIVKTINEITRLAKKR</sequence>
<reference evidence="1 2" key="1">
    <citation type="submission" date="2024-04" db="EMBL/GenBank/DDBJ databases">
        <title>Tritrichomonas musculus Genome.</title>
        <authorList>
            <person name="Alves-Ferreira E."/>
            <person name="Grigg M."/>
            <person name="Lorenzi H."/>
            <person name="Galac M."/>
        </authorList>
    </citation>
    <scope>NUCLEOTIDE SEQUENCE [LARGE SCALE GENOMIC DNA]</scope>
    <source>
        <strain evidence="1 2">EAF2021</strain>
    </source>
</reference>